<gene>
    <name evidence="3" type="ORF">SAMN05216231_0484</name>
</gene>
<feature type="domain" description="DUF3899" evidence="2">
    <location>
        <begin position="33"/>
        <end position="110"/>
    </location>
</feature>
<evidence type="ECO:0000313" key="3">
    <source>
        <dbReference type="EMBL" id="SDQ11284.1"/>
    </source>
</evidence>
<organism evidence="3 4">
    <name type="scientific">Virgibacillus salinus</name>
    <dbReference type="NCBI Taxonomy" id="553311"/>
    <lineage>
        <taxon>Bacteria</taxon>
        <taxon>Bacillati</taxon>
        <taxon>Bacillota</taxon>
        <taxon>Bacilli</taxon>
        <taxon>Bacillales</taxon>
        <taxon>Bacillaceae</taxon>
        <taxon>Virgibacillus</taxon>
    </lineage>
</organism>
<keyword evidence="1" id="KW-1133">Transmembrane helix</keyword>
<evidence type="ECO:0000313" key="4">
    <source>
        <dbReference type="Proteomes" id="UP000199444"/>
    </source>
</evidence>
<feature type="transmembrane region" description="Helical" evidence="1">
    <location>
        <begin position="30"/>
        <end position="51"/>
    </location>
</feature>
<dbReference type="RefSeq" id="WP_092491361.1">
    <property type="nucleotide sequence ID" value="NZ_FNKD01000001.1"/>
</dbReference>
<keyword evidence="1" id="KW-0472">Membrane</keyword>
<accession>A0A1H0Y7Y9</accession>
<evidence type="ECO:0000259" key="2">
    <source>
        <dbReference type="Pfam" id="PF13038"/>
    </source>
</evidence>
<sequence>MYRKNWFILILNISIIFIMVYLRAPVFSLVHFINMTFYFSLIYIVIFLAMYTMKGGFYDGVTFGFRRFHSVMSKQSDYLEEWKEKPLPSSKVSQRFYKFARFQSIALLTLLVALVLFYYGYQ</sequence>
<reference evidence="3 4" key="1">
    <citation type="submission" date="2016-10" db="EMBL/GenBank/DDBJ databases">
        <authorList>
            <person name="de Groot N.N."/>
        </authorList>
    </citation>
    <scope>NUCLEOTIDE SEQUENCE [LARGE SCALE GENOMIC DNA]</scope>
    <source>
        <strain evidence="3 4">CGMCC 1.10449</strain>
    </source>
</reference>
<name>A0A1H0Y7Y9_9BACI</name>
<dbReference type="EMBL" id="FNKD01000001">
    <property type="protein sequence ID" value="SDQ11284.1"/>
    <property type="molecule type" value="Genomic_DNA"/>
</dbReference>
<dbReference type="Pfam" id="PF13038">
    <property type="entry name" value="DUF3899"/>
    <property type="match status" value="1"/>
</dbReference>
<dbReference type="Proteomes" id="UP000199444">
    <property type="component" value="Unassembled WGS sequence"/>
</dbReference>
<dbReference type="InterPro" id="IPR025007">
    <property type="entry name" value="DUF3899"/>
</dbReference>
<keyword evidence="1" id="KW-0812">Transmembrane</keyword>
<protein>
    <recommendedName>
        <fullName evidence="2">DUF3899 domain-containing protein</fullName>
    </recommendedName>
</protein>
<evidence type="ECO:0000256" key="1">
    <source>
        <dbReference type="SAM" id="Phobius"/>
    </source>
</evidence>
<feature type="transmembrane region" description="Helical" evidence="1">
    <location>
        <begin position="7"/>
        <end position="24"/>
    </location>
</feature>
<proteinExistence type="predicted"/>
<feature type="transmembrane region" description="Helical" evidence="1">
    <location>
        <begin position="99"/>
        <end position="121"/>
    </location>
</feature>
<dbReference type="AlphaFoldDB" id="A0A1H0Y7Y9"/>
<keyword evidence="4" id="KW-1185">Reference proteome</keyword>